<dbReference type="OrthoDB" id="49151at2759"/>
<dbReference type="FunCoup" id="A0A0D0B205">
    <property type="interactions" value="179"/>
</dbReference>
<dbReference type="STRING" id="930992.A0A0D0B205"/>
<reference evidence="9" key="2">
    <citation type="submission" date="2015-01" db="EMBL/GenBank/DDBJ databases">
        <title>Evolutionary Origins and Diversification of the Mycorrhizal Mutualists.</title>
        <authorList>
            <consortium name="DOE Joint Genome Institute"/>
            <consortium name="Mycorrhizal Genomics Consortium"/>
            <person name="Kohler A."/>
            <person name="Kuo A."/>
            <person name="Nagy L.G."/>
            <person name="Floudas D."/>
            <person name="Copeland A."/>
            <person name="Barry K.W."/>
            <person name="Cichocki N."/>
            <person name="Veneault-Fourrey C."/>
            <person name="LaButti K."/>
            <person name="Lindquist E.A."/>
            <person name="Lipzen A."/>
            <person name="Lundell T."/>
            <person name="Morin E."/>
            <person name="Murat C."/>
            <person name="Riley R."/>
            <person name="Ohm R."/>
            <person name="Sun H."/>
            <person name="Tunlid A."/>
            <person name="Henrissat B."/>
            <person name="Grigoriev I.V."/>
            <person name="Hibbett D.S."/>
            <person name="Martin F."/>
        </authorList>
    </citation>
    <scope>NUCLEOTIDE SEQUENCE [LARGE SCALE GENOMIC DNA]</scope>
    <source>
        <strain evidence="9">UH-Slu-Lm8-n1</strain>
    </source>
</reference>
<dbReference type="InParanoid" id="A0A0D0B205"/>
<evidence type="ECO:0000256" key="2">
    <source>
        <dbReference type="ARBA" id="ARBA00022801"/>
    </source>
</evidence>
<dbReference type="GO" id="GO:0000175">
    <property type="term" value="F:3'-5'-RNA exonuclease activity"/>
    <property type="evidence" value="ECO:0007669"/>
    <property type="project" value="TreeGrafter"/>
</dbReference>
<evidence type="ECO:0000256" key="6">
    <source>
        <dbReference type="ARBA" id="ARBA00030030"/>
    </source>
</evidence>
<accession>A0A0D0B205</accession>
<keyword evidence="1" id="KW-0540">Nuclease</keyword>
<name>A0A0D0B205_9AGAM</name>
<dbReference type="PANTHER" id="PTHR13522:SF3">
    <property type="entry name" value="U6 SNRNA PHOSPHODIESTERASE 1"/>
    <property type="match status" value="1"/>
</dbReference>
<dbReference type="AlphaFoldDB" id="A0A0D0B205"/>
<keyword evidence="9" id="KW-1185">Reference proteome</keyword>
<organism evidence="8 9">
    <name type="scientific">Suillus luteus UH-Slu-Lm8-n1</name>
    <dbReference type="NCBI Taxonomy" id="930992"/>
    <lineage>
        <taxon>Eukaryota</taxon>
        <taxon>Fungi</taxon>
        <taxon>Dikarya</taxon>
        <taxon>Basidiomycota</taxon>
        <taxon>Agaricomycotina</taxon>
        <taxon>Agaricomycetes</taxon>
        <taxon>Agaricomycetidae</taxon>
        <taxon>Boletales</taxon>
        <taxon>Suillineae</taxon>
        <taxon>Suillaceae</taxon>
        <taxon>Suillus</taxon>
    </lineage>
</organism>
<dbReference type="Pfam" id="PF09749">
    <property type="entry name" value="HVSL"/>
    <property type="match status" value="1"/>
</dbReference>
<gene>
    <name evidence="8" type="ORF">CY34DRAFT_72810</name>
</gene>
<reference evidence="8 9" key="1">
    <citation type="submission" date="2014-04" db="EMBL/GenBank/DDBJ databases">
        <authorList>
            <consortium name="DOE Joint Genome Institute"/>
            <person name="Kuo A."/>
            <person name="Ruytinx J."/>
            <person name="Rineau F."/>
            <person name="Colpaert J."/>
            <person name="Kohler A."/>
            <person name="Nagy L.G."/>
            <person name="Floudas D."/>
            <person name="Copeland A."/>
            <person name="Barry K.W."/>
            <person name="Cichocki N."/>
            <person name="Veneault-Fourrey C."/>
            <person name="LaButti K."/>
            <person name="Lindquist E.A."/>
            <person name="Lipzen A."/>
            <person name="Lundell T."/>
            <person name="Morin E."/>
            <person name="Murat C."/>
            <person name="Sun H."/>
            <person name="Tunlid A."/>
            <person name="Henrissat B."/>
            <person name="Grigoriev I.V."/>
            <person name="Hibbett D.S."/>
            <person name="Martin F."/>
            <person name="Nordberg H.P."/>
            <person name="Cantor M.N."/>
            <person name="Hua S.X."/>
        </authorList>
    </citation>
    <scope>NUCLEOTIDE SEQUENCE [LARGE SCALE GENOMIC DNA]</scope>
    <source>
        <strain evidence="8 9">UH-Slu-Lm8-n1</strain>
    </source>
</reference>
<evidence type="ECO:0000256" key="4">
    <source>
        <dbReference type="ARBA" id="ARBA00023242"/>
    </source>
</evidence>
<evidence type="ECO:0000313" key="9">
    <source>
        <dbReference type="Proteomes" id="UP000054485"/>
    </source>
</evidence>
<keyword evidence="2" id="KW-0378">Hydrolase</keyword>
<dbReference type="GO" id="GO:0005634">
    <property type="term" value="C:nucleus"/>
    <property type="evidence" value="ECO:0007669"/>
    <property type="project" value="TreeGrafter"/>
</dbReference>
<keyword evidence="4" id="KW-0539">Nucleus</keyword>
<proteinExistence type="predicted"/>
<dbReference type="Proteomes" id="UP000054485">
    <property type="component" value="Unassembled WGS sequence"/>
</dbReference>
<evidence type="ECO:0000256" key="5">
    <source>
        <dbReference type="ARBA" id="ARBA00029543"/>
    </source>
</evidence>
<evidence type="ECO:0000256" key="7">
    <source>
        <dbReference type="SAM" id="MobiDB-lite"/>
    </source>
</evidence>
<dbReference type="GO" id="GO:0034477">
    <property type="term" value="P:U6 snRNA 3'-end processing"/>
    <property type="evidence" value="ECO:0007669"/>
    <property type="project" value="InterPro"/>
</dbReference>
<dbReference type="EMBL" id="KN835141">
    <property type="protein sequence ID" value="KIK48016.1"/>
    <property type="molecule type" value="Genomic_DNA"/>
</dbReference>
<dbReference type="InterPro" id="IPR027521">
    <property type="entry name" value="Usb1"/>
</dbReference>
<dbReference type="Gene3D" id="3.90.1140.10">
    <property type="entry name" value="Cyclic phosphodiesterase"/>
    <property type="match status" value="1"/>
</dbReference>
<evidence type="ECO:0000256" key="1">
    <source>
        <dbReference type="ARBA" id="ARBA00022722"/>
    </source>
</evidence>
<protein>
    <recommendedName>
        <fullName evidence="5">U6 snRNA phosphodiesterase 1</fullName>
    </recommendedName>
    <alternativeName>
        <fullName evidence="6">3'-5' RNA exonuclease USB1</fullName>
    </alternativeName>
</protein>
<evidence type="ECO:0000256" key="3">
    <source>
        <dbReference type="ARBA" id="ARBA00023239"/>
    </source>
</evidence>
<dbReference type="GO" id="GO:0016829">
    <property type="term" value="F:lyase activity"/>
    <property type="evidence" value="ECO:0007669"/>
    <property type="project" value="UniProtKB-KW"/>
</dbReference>
<sequence length="327" mass="35830">MKRGLVAYSSSEDEAPASAPERKKKKLPSLATSLIVPVPVDDPALHQGRVRAIPHVEGQYAAYVYIPLVVHPGTSLFSLVEEVLDVTKEMVPTAHAIGTVVPCSRNSGGLVANNSRRARELHLSLTRPIFLRAHQREDFKQAVKLIASRQSPFQASFATFSELINDERTRAFLSLEVGAGHNELRGLLSALSPIIQSLHQKDFYSQPRFHVSIAWALLDPDTSMNRDADTKRHLCSYGGVIAAEGSSDDDLTGDGGIGESNKEFQSECFPRVPHFPSELIPTLKQRFGARVSSAHTGGFDADIIVVKIGKDIFSWPFQGSLVERVKP</sequence>
<evidence type="ECO:0000313" key="8">
    <source>
        <dbReference type="EMBL" id="KIK48016.1"/>
    </source>
</evidence>
<feature type="region of interest" description="Disordered" evidence="7">
    <location>
        <begin position="1"/>
        <end position="26"/>
    </location>
</feature>
<keyword evidence="3" id="KW-0456">Lyase</keyword>
<dbReference type="HOGENOM" id="CLU_057212_1_0_1"/>
<dbReference type="PANTHER" id="PTHR13522">
    <property type="entry name" value="U6 SNRNA PHOSPHODIESTERASE 1"/>
    <property type="match status" value="1"/>
</dbReference>